<dbReference type="PROSITE" id="PS51158">
    <property type="entry name" value="ALPHA_KINASE"/>
    <property type="match status" value="1"/>
</dbReference>
<keyword evidence="6" id="KW-1185">Reference proteome</keyword>
<evidence type="ECO:0000313" key="5">
    <source>
        <dbReference type="EMBL" id="POW18407.1"/>
    </source>
</evidence>
<evidence type="ECO:0000259" key="4">
    <source>
        <dbReference type="PROSITE" id="PS51158"/>
    </source>
</evidence>
<dbReference type="OrthoDB" id="2915404at2759"/>
<feature type="domain" description="Alpha-type protein kinase" evidence="4">
    <location>
        <begin position="1"/>
        <end position="51"/>
    </location>
</feature>
<keyword evidence="1" id="KW-0723">Serine/threonine-protein kinase</keyword>
<dbReference type="AlphaFoldDB" id="A0A2S4W9M7"/>
<evidence type="ECO:0000256" key="2">
    <source>
        <dbReference type="ARBA" id="ARBA00022679"/>
    </source>
</evidence>
<reference evidence="6" key="2">
    <citation type="journal article" date="2018" name="BMC Genomics">
        <title>Genomic insights into host adaptation between the wheat stripe rust pathogen (Puccinia striiformis f. sp. tritici) and the barley stripe rust pathogen (Puccinia striiformis f. sp. hordei).</title>
        <authorList>
            <person name="Xia C."/>
            <person name="Wang M."/>
            <person name="Yin C."/>
            <person name="Cornejo O.E."/>
            <person name="Hulbert S.H."/>
            <person name="Chen X."/>
        </authorList>
    </citation>
    <scope>NUCLEOTIDE SEQUENCE [LARGE SCALE GENOMIC DNA]</scope>
    <source>
        <strain evidence="6">93TX-2</strain>
    </source>
</reference>
<dbReference type="VEuPathDB" id="FungiDB:PSTT_05920"/>
<dbReference type="SUPFAM" id="SSF56112">
    <property type="entry name" value="Protein kinase-like (PK-like)"/>
    <property type="match status" value="1"/>
</dbReference>
<dbReference type="InterPro" id="IPR004166">
    <property type="entry name" value="a-kinase_dom"/>
</dbReference>
<name>A0A2S4W9M7_9BASI</name>
<evidence type="ECO:0000256" key="1">
    <source>
        <dbReference type="ARBA" id="ARBA00022527"/>
    </source>
</evidence>
<comment type="caution">
    <text evidence="5">The sequence shown here is derived from an EMBL/GenBank/DDBJ whole genome shotgun (WGS) entry which is preliminary data.</text>
</comment>
<protein>
    <recommendedName>
        <fullName evidence="4">Alpha-type protein kinase domain-containing protein</fullName>
    </recommendedName>
</protein>
<reference evidence="6" key="3">
    <citation type="journal article" date="2018" name="Mol. Plant Microbe Interact.">
        <title>Genome sequence resources for the wheat stripe rust pathogen (Puccinia striiformis f. sp. tritici) and the barley stripe rust pathogen (Puccinia striiformis f. sp. hordei).</title>
        <authorList>
            <person name="Xia C."/>
            <person name="Wang M."/>
            <person name="Yin C."/>
            <person name="Cornejo O.E."/>
            <person name="Hulbert S.H."/>
            <person name="Chen X."/>
        </authorList>
    </citation>
    <scope>NUCLEOTIDE SEQUENCE [LARGE SCALE GENOMIC DNA]</scope>
    <source>
        <strain evidence="6">93TX-2</strain>
    </source>
</reference>
<sequence length="86" mass="9226">MRVGPISTNPQLLDREDVHWANRNNSSKGIDIFVATHKCNPICGALALELPGNVIVNMPAPSRFVQPVIACSTPKTTVPPHPATAM</sequence>
<accession>A0A2S4W9M7</accession>
<organism evidence="5 6">
    <name type="scientific">Puccinia striiformis</name>
    <dbReference type="NCBI Taxonomy" id="27350"/>
    <lineage>
        <taxon>Eukaryota</taxon>
        <taxon>Fungi</taxon>
        <taxon>Dikarya</taxon>
        <taxon>Basidiomycota</taxon>
        <taxon>Pucciniomycotina</taxon>
        <taxon>Pucciniomycetes</taxon>
        <taxon>Pucciniales</taxon>
        <taxon>Pucciniaceae</taxon>
        <taxon>Puccinia</taxon>
    </lineage>
</organism>
<dbReference type="Pfam" id="PF02816">
    <property type="entry name" value="Alpha_kinase"/>
    <property type="match status" value="1"/>
</dbReference>
<evidence type="ECO:0000256" key="3">
    <source>
        <dbReference type="ARBA" id="ARBA00022777"/>
    </source>
</evidence>
<evidence type="ECO:0000313" key="6">
    <source>
        <dbReference type="Proteomes" id="UP000238274"/>
    </source>
</evidence>
<dbReference type="InterPro" id="IPR011009">
    <property type="entry name" value="Kinase-like_dom_sf"/>
</dbReference>
<dbReference type="VEuPathDB" id="FungiDB:PSHT_05876"/>
<dbReference type="Proteomes" id="UP000238274">
    <property type="component" value="Unassembled WGS sequence"/>
</dbReference>
<dbReference type="GO" id="GO:0004674">
    <property type="term" value="F:protein serine/threonine kinase activity"/>
    <property type="evidence" value="ECO:0007669"/>
    <property type="project" value="UniProtKB-KW"/>
</dbReference>
<dbReference type="Gene3D" id="3.20.200.10">
    <property type="entry name" value="MHCK/EF2 kinase"/>
    <property type="match status" value="1"/>
</dbReference>
<dbReference type="GO" id="GO:0005524">
    <property type="term" value="F:ATP binding"/>
    <property type="evidence" value="ECO:0007669"/>
    <property type="project" value="InterPro"/>
</dbReference>
<reference evidence="5 6" key="1">
    <citation type="submission" date="2017-12" db="EMBL/GenBank/DDBJ databases">
        <title>Gene loss provides genomic basis for host adaptation in cereal stripe rust fungi.</title>
        <authorList>
            <person name="Xia C."/>
        </authorList>
    </citation>
    <scope>NUCLEOTIDE SEQUENCE [LARGE SCALE GENOMIC DNA]</scope>
    <source>
        <strain evidence="5 6">93TX-2</strain>
    </source>
</reference>
<feature type="non-terminal residue" evidence="5">
    <location>
        <position position="86"/>
    </location>
</feature>
<keyword evidence="2" id="KW-0808">Transferase</keyword>
<gene>
    <name evidence="5" type="ORF">PSHT_05876</name>
</gene>
<keyword evidence="3" id="KW-0418">Kinase</keyword>
<dbReference type="EMBL" id="PKSM01000066">
    <property type="protein sequence ID" value="POW18407.1"/>
    <property type="molecule type" value="Genomic_DNA"/>
</dbReference>
<proteinExistence type="predicted"/>